<proteinExistence type="predicted"/>
<protein>
    <submittedName>
        <fullName evidence="1">DUF4940 domain-containing protein</fullName>
    </submittedName>
</protein>
<reference evidence="1" key="1">
    <citation type="journal article" date="2020" name="mSystems">
        <title>Genome- and Community-Level Interaction Insights into Carbon Utilization and Element Cycling Functions of Hydrothermarchaeota in Hydrothermal Sediment.</title>
        <authorList>
            <person name="Zhou Z."/>
            <person name="Liu Y."/>
            <person name="Xu W."/>
            <person name="Pan J."/>
            <person name="Luo Z.H."/>
            <person name="Li M."/>
        </authorList>
    </citation>
    <scope>NUCLEOTIDE SEQUENCE [LARGE SCALE GENOMIC DNA]</scope>
    <source>
        <strain evidence="1">SpSt-609</strain>
    </source>
</reference>
<comment type="caution">
    <text evidence="1">The sequence shown here is derived from an EMBL/GenBank/DDBJ whole genome shotgun (WGS) entry which is preliminary data.</text>
</comment>
<dbReference type="InterPro" id="IPR032548">
    <property type="entry name" value="DUF4940"/>
</dbReference>
<sequence length="275" mass="31434">MKIHLNVETMETEKKGYALLSLSSNVPVEFSIGGKVYSIVPYKIGEETLLIEYTADEFDTMLQTLTKEHLIHQVLKMNVYPDAIKNIVPHLKIGLRKFRILVVKYKSVEERELSRYSLSNVTFGVVNTDFEGENLDVHLLPSNVKVRTKEGYFLSGVVDEVEEGLREAFLLSKWFKGGSYEELVALALKEESEYLKRLINNWGKLLGFILHIDMLKLLNDSSKEFYVGQIMKKLRIFKIETLFNPFINLEMVALGVLLAKYGGGGRVEPDSYDII</sequence>
<gene>
    <name evidence="1" type="ORF">ENT77_03465</name>
</gene>
<accession>A0A7C4RVN0</accession>
<dbReference type="Pfam" id="PF16298">
    <property type="entry name" value="DUF4940"/>
    <property type="match status" value="1"/>
</dbReference>
<dbReference type="AlphaFoldDB" id="A0A7C4RVN0"/>
<organism evidence="1">
    <name type="scientific">Fervidobacterium thailandense</name>
    <dbReference type="NCBI Taxonomy" id="1008305"/>
    <lineage>
        <taxon>Bacteria</taxon>
        <taxon>Thermotogati</taxon>
        <taxon>Thermotogota</taxon>
        <taxon>Thermotogae</taxon>
        <taxon>Thermotogales</taxon>
        <taxon>Fervidobacteriaceae</taxon>
        <taxon>Fervidobacterium</taxon>
    </lineage>
</organism>
<name>A0A7C4RVN0_9BACT</name>
<evidence type="ECO:0000313" key="1">
    <source>
        <dbReference type="EMBL" id="HGU40239.1"/>
    </source>
</evidence>
<dbReference type="EMBL" id="DSZY01000014">
    <property type="protein sequence ID" value="HGU40239.1"/>
    <property type="molecule type" value="Genomic_DNA"/>
</dbReference>